<organism evidence="7 8">
    <name type="scientific">Phyllostomus discolor</name>
    <name type="common">pale spear-nosed bat</name>
    <dbReference type="NCBI Taxonomy" id="89673"/>
    <lineage>
        <taxon>Eukaryota</taxon>
        <taxon>Metazoa</taxon>
        <taxon>Chordata</taxon>
        <taxon>Craniata</taxon>
        <taxon>Vertebrata</taxon>
        <taxon>Euteleostomi</taxon>
        <taxon>Mammalia</taxon>
        <taxon>Eutheria</taxon>
        <taxon>Laurasiatheria</taxon>
        <taxon>Chiroptera</taxon>
        <taxon>Yangochiroptera</taxon>
        <taxon>Phyllostomidae</taxon>
        <taxon>Phyllostominae</taxon>
        <taxon>Phyllostomus</taxon>
    </lineage>
</organism>
<name>A0A7E6CUM4_9CHIR</name>
<gene>
    <name evidence="8" type="primary">MMAB</name>
</gene>
<feature type="domain" description="Cobalamin adenosyltransferase-like" evidence="6">
    <location>
        <begin position="50"/>
        <end position="168"/>
    </location>
</feature>
<keyword evidence="1 4" id="KW-0808">Transferase</keyword>
<dbReference type="Gene3D" id="1.20.1200.10">
    <property type="entry name" value="Cobalamin adenosyltransferase-like"/>
    <property type="match status" value="1"/>
</dbReference>
<dbReference type="GO" id="GO:0008817">
    <property type="term" value="F:corrinoid adenosyltransferase activity"/>
    <property type="evidence" value="ECO:0007669"/>
    <property type="project" value="TreeGrafter"/>
</dbReference>
<dbReference type="Pfam" id="PF01923">
    <property type="entry name" value="Cob_adeno_trans"/>
    <property type="match status" value="1"/>
</dbReference>
<reference evidence="8" key="1">
    <citation type="submission" date="2025-08" db="UniProtKB">
        <authorList>
            <consortium name="RefSeq"/>
        </authorList>
    </citation>
    <scope>IDENTIFICATION</scope>
    <source>
        <tissue evidence="8">Muscle</tissue>
    </source>
</reference>
<keyword evidence="7" id="KW-1185">Reference proteome</keyword>
<feature type="compositionally biased region" description="Low complexity" evidence="5">
    <location>
        <begin position="43"/>
        <end position="53"/>
    </location>
</feature>
<evidence type="ECO:0000256" key="4">
    <source>
        <dbReference type="RuleBase" id="RU366026"/>
    </source>
</evidence>
<sequence>MWALGGRLGLRGCLGAGRLLCPRFQSRGSPGAEDGDRPQPSSKTPKIPKIYTKTGDKGFSSTFTGERRSKDDQVFEALGTTDELSSAIGFAMELIAEKGHPFAEELEKIQCSLQDVGSALATPRSSAREAHLKHTAFGTGRILELEQWIDRYSSQLPPLTAFILPAQRLSLHLSQIHGHEGGEPRKNIQEKRPVGLNLRHLEIMERGSLVNPSGVALGKRGVCLLCPGSGGWSFVQTQPPFRPPATSLQELGLLGNLHPHPQALLGLRGGGIDVSIAGKRGKVIAVMRSSCPEKE</sequence>
<dbReference type="InterPro" id="IPR036451">
    <property type="entry name" value="CblAdoTrfase-like_sf"/>
</dbReference>
<dbReference type="AlphaFoldDB" id="A0A7E6CUM4"/>
<evidence type="ECO:0000313" key="8">
    <source>
        <dbReference type="RefSeq" id="XP_035870748.1"/>
    </source>
</evidence>
<dbReference type="Proteomes" id="UP000504628">
    <property type="component" value="Chromosome 13"/>
</dbReference>
<dbReference type="PANTHER" id="PTHR12213:SF0">
    <property type="entry name" value="CORRINOID ADENOSYLTRANSFERASE MMAB"/>
    <property type="match status" value="1"/>
</dbReference>
<dbReference type="GeneID" id="114509778"/>
<accession>A0A7E6CUM4</accession>
<dbReference type="InterPro" id="IPR029499">
    <property type="entry name" value="PduO-typ"/>
</dbReference>
<proteinExistence type="inferred from homology"/>
<dbReference type="GO" id="GO:0005524">
    <property type="term" value="F:ATP binding"/>
    <property type="evidence" value="ECO:0007669"/>
    <property type="project" value="UniProtKB-UniRule"/>
</dbReference>
<evidence type="ECO:0000256" key="3">
    <source>
        <dbReference type="ARBA" id="ARBA00022840"/>
    </source>
</evidence>
<dbReference type="PANTHER" id="PTHR12213">
    <property type="entry name" value="CORRINOID ADENOSYLTRANSFERASE"/>
    <property type="match status" value="1"/>
</dbReference>
<dbReference type="InterPro" id="IPR016030">
    <property type="entry name" value="CblAdoTrfase-like"/>
</dbReference>
<evidence type="ECO:0000256" key="2">
    <source>
        <dbReference type="ARBA" id="ARBA00022741"/>
    </source>
</evidence>
<evidence type="ECO:0000256" key="1">
    <source>
        <dbReference type="ARBA" id="ARBA00022679"/>
    </source>
</evidence>
<evidence type="ECO:0000259" key="6">
    <source>
        <dbReference type="Pfam" id="PF01923"/>
    </source>
</evidence>
<dbReference type="CTD" id="326625"/>
<feature type="region of interest" description="Disordered" evidence="5">
    <location>
        <begin position="25"/>
        <end position="67"/>
    </location>
</feature>
<evidence type="ECO:0000256" key="5">
    <source>
        <dbReference type="SAM" id="MobiDB-lite"/>
    </source>
</evidence>
<dbReference type="SUPFAM" id="SSF89028">
    <property type="entry name" value="Cobalamin adenosyltransferase-like"/>
    <property type="match status" value="1"/>
</dbReference>
<dbReference type="FunFam" id="1.20.1200.10:FF:000010">
    <property type="entry name" value="Metabolism of cobalamin associated B"/>
    <property type="match status" value="1"/>
</dbReference>
<dbReference type="RefSeq" id="XP_035870748.1">
    <property type="nucleotide sequence ID" value="XM_036014855.1"/>
</dbReference>
<dbReference type="OrthoDB" id="549173at2759"/>
<dbReference type="InParanoid" id="A0A7E6CUM4"/>
<keyword evidence="3 4" id="KW-0067">ATP-binding</keyword>
<comment type="similarity">
    <text evidence="4">Belongs to the Cob(I)alamin adenosyltransferase family.</text>
</comment>
<evidence type="ECO:0000313" key="7">
    <source>
        <dbReference type="Proteomes" id="UP000504628"/>
    </source>
</evidence>
<keyword evidence="2 4" id="KW-0547">Nucleotide-binding</keyword>
<protein>
    <submittedName>
        <fullName evidence="8">Corrinoid adenosyltransferase isoform X1</fullName>
    </submittedName>
</protein>
<dbReference type="FunCoup" id="A0A7E6CUM4">
    <property type="interactions" value="401"/>
</dbReference>